<dbReference type="GO" id="GO:0005829">
    <property type="term" value="C:cytosol"/>
    <property type="evidence" value="ECO:0007669"/>
    <property type="project" value="TreeGrafter"/>
</dbReference>
<dbReference type="InterPro" id="IPR023214">
    <property type="entry name" value="HAD_sf"/>
</dbReference>
<dbReference type="AlphaFoldDB" id="X0XA95"/>
<evidence type="ECO:0000313" key="1">
    <source>
        <dbReference type="EMBL" id="GAG40119.1"/>
    </source>
</evidence>
<dbReference type="Pfam" id="PF08282">
    <property type="entry name" value="Hydrolase_3"/>
    <property type="match status" value="1"/>
</dbReference>
<comment type="caution">
    <text evidence="1">The sequence shown here is derived from an EMBL/GenBank/DDBJ whole genome shotgun (WGS) entry which is preliminary data.</text>
</comment>
<gene>
    <name evidence="1" type="ORF">S01H1_67652</name>
</gene>
<dbReference type="PANTHER" id="PTHR10000:SF8">
    <property type="entry name" value="HAD SUPERFAMILY HYDROLASE-LIKE, TYPE 3"/>
    <property type="match status" value="1"/>
</dbReference>
<dbReference type="EMBL" id="BARS01044826">
    <property type="protein sequence ID" value="GAG40119.1"/>
    <property type="molecule type" value="Genomic_DNA"/>
</dbReference>
<reference evidence="1" key="1">
    <citation type="journal article" date="2014" name="Front. Microbiol.">
        <title>High frequency of phylogenetically diverse reductive dehalogenase-homologous genes in deep subseafloor sedimentary metagenomes.</title>
        <authorList>
            <person name="Kawai M."/>
            <person name="Futagami T."/>
            <person name="Toyoda A."/>
            <person name="Takaki Y."/>
            <person name="Nishi S."/>
            <person name="Hori S."/>
            <person name="Arai W."/>
            <person name="Tsubouchi T."/>
            <person name="Morono Y."/>
            <person name="Uchiyama I."/>
            <person name="Ito T."/>
            <person name="Fujiyama A."/>
            <person name="Inagaki F."/>
            <person name="Takami H."/>
        </authorList>
    </citation>
    <scope>NUCLEOTIDE SEQUENCE</scope>
    <source>
        <strain evidence="1">Expedition CK06-06</strain>
    </source>
</reference>
<proteinExistence type="predicted"/>
<organism evidence="1">
    <name type="scientific">marine sediment metagenome</name>
    <dbReference type="NCBI Taxonomy" id="412755"/>
    <lineage>
        <taxon>unclassified sequences</taxon>
        <taxon>metagenomes</taxon>
        <taxon>ecological metagenomes</taxon>
    </lineage>
</organism>
<dbReference type="SUPFAM" id="SSF56784">
    <property type="entry name" value="HAD-like"/>
    <property type="match status" value="1"/>
</dbReference>
<dbReference type="PROSITE" id="PS01229">
    <property type="entry name" value="COF_2"/>
    <property type="match status" value="1"/>
</dbReference>
<feature type="non-terminal residue" evidence="1">
    <location>
        <position position="1"/>
    </location>
</feature>
<dbReference type="InterPro" id="IPR036412">
    <property type="entry name" value="HAD-like_sf"/>
</dbReference>
<sequence>GLPLGVDKGTALAWVAEGLGISREATMAIGDSGNDAGMIAWAGLGVAMGNASAEAKSVADYVAPSVDDDGLAEAIERFCLKD</sequence>
<dbReference type="InterPro" id="IPR006379">
    <property type="entry name" value="HAD-SF_hydro_IIB"/>
</dbReference>
<dbReference type="PANTHER" id="PTHR10000">
    <property type="entry name" value="PHOSPHOSERINE PHOSPHATASE"/>
    <property type="match status" value="1"/>
</dbReference>
<dbReference type="Gene3D" id="3.40.50.1000">
    <property type="entry name" value="HAD superfamily/HAD-like"/>
    <property type="match status" value="1"/>
</dbReference>
<accession>X0XA95</accession>
<dbReference type="GO" id="GO:0016791">
    <property type="term" value="F:phosphatase activity"/>
    <property type="evidence" value="ECO:0007669"/>
    <property type="project" value="TreeGrafter"/>
</dbReference>
<protein>
    <submittedName>
        <fullName evidence="1">Uncharacterized protein</fullName>
    </submittedName>
</protein>
<dbReference type="GO" id="GO:0000287">
    <property type="term" value="F:magnesium ion binding"/>
    <property type="evidence" value="ECO:0007669"/>
    <property type="project" value="TreeGrafter"/>
</dbReference>
<dbReference type="NCBIfam" id="TIGR01484">
    <property type="entry name" value="HAD-SF-IIB"/>
    <property type="match status" value="1"/>
</dbReference>
<name>X0XA95_9ZZZZ</name>